<evidence type="ECO:0000256" key="1">
    <source>
        <dbReference type="ARBA" id="ARBA00006484"/>
    </source>
</evidence>
<dbReference type="InterPro" id="IPR020904">
    <property type="entry name" value="Sc_DH/Rdtase_CS"/>
</dbReference>
<comment type="similarity">
    <text evidence="1">Belongs to the short-chain dehydrogenases/reductases (SDR) family.</text>
</comment>
<dbReference type="SUPFAM" id="SSF51735">
    <property type="entry name" value="NAD(P)-binding Rossmann-fold domains"/>
    <property type="match status" value="1"/>
</dbReference>
<comment type="caution">
    <text evidence="3">The sequence shown here is derived from an EMBL/GenBank/DDBJ whole genome shotgun (WGS) entry which is preliminary data.</text>
</comment>
<name>A0A2G2XSK7_CAPBA</name>
<keyword evidence="2" id="KW-0560">Oxidoreductase</keyword>
<dbReference type="PANTHER" id="PTHR43180">
    <property type="entry name" value="3-OXOACYL-(ACYL-CARRIER-PROTEIN) REDUCTASE (AFU_ORTHOLOGUE AFUA_6G11210)"/>
    <property type="match status" value="1"/>
</dbReference>
<gene>
    <name evidence="3" type="ORF">CQW23_02714</name>
</gene>
<dbReference type="Gene3D" id="3.40.50.720">
    <property type="entry name" value="NAD(P)-binding Rossmann-like Domain"/>
    <property type="match status" value="1"/>
</dbReference>
<dbReference type="PRINTS" id="PR00081">
    <property type="entry name" value="GDHRDH"/>
</dbReference>
<dbReference type="GO" id="GO:0016616">
    <property type="term" value="F:oxidoreductase activity, acting on the CH-OH group of donors, NAD or NADP as acceptor"/>
    <property type="evidence" value="ECO:0007669"/>
    <property type="project" value="UniProtKB-ARBA"/>
</dbReference>
<organism evidence="3 4">
    <name type="scientific">Capsicum baccatum</name>
    <name type="common">Peruvian pepper</name>
    <dbReference type="NCBI Taxonomy" id="33114"/>
    <lineage>
        <taxon>Eukaryota</taxon>
        <taxon>Viridiplantae</taxon>
        <taxon>Streptophyta</taxon>
        <taxon>Embryophyta</taxon>
        <taxon>Tracheophyta</taxon>
        <taxon>Spermatophyta</taxon>
        <taxon>Magnoliopsida</taxon>
        <taxon>eudicotyledons</taxon>
        <taxon>Gunneridae</taxon>
        <taxon>Pentapetalae</taxon>
        <taxon>asterids</taxon>
        <taxon>lamiids</taxon>
        <taxon>Solanales</taxon>
        <taxon>Solanaceae</taxon>
        <taxon>Solanoideae</taxon>
        <taxon>Capsiceae</taxon>
        <taxon>Capsicum</taxon>
    </lineage>
</organism>
<dbReference type="Proteomes" id="UP000224567">
    <property type="component" value="Unassembled WGS sequence"/>
</dbReference>
<dbReference type="Pfam" id="PF13561">
    <property type="entry name" value="adh_short_C2"/>
    <property type="match status" value="1"/>
</dbReference>
<keyword evidence="4" id="KW-1185">Reference proteome</keyword>
<protein>
    <submittedName>
        <fullName evidence="3">Tropinone reductase-like 2</fullName>
    </submittedName>
</protein>
<evidence type="ECO:0000313" key="3">
    <source>
        <dbReference type="EMBL" id="PHT60351.1"/>
    </source>
</evidence>
<evidence type="ECO:0000256" key="2">
    <source>
        <dbReference type="ARBA" id="ARBA00023002"/>
    </source>
</evidence>
<reference evidence="3 4" key="1">
    <citation type="journal article" date="2017" name="Genome Biol.">
        <title>New reference genome sequences of hot pepper reveal the massive evolution of plant disease-resistance genes by retroduplication.</title>
        <authorList>
            <person name="Kim S."/>
            <person name="Park J."/>
            <person name="Yeom S.I."/>
            <person name="Kim Y.M."/>
            <person name="Seo E."/>
            <person name="Kim K.T."/>
            <person name="Kim M.S."/>
            <person name="Lee J.M."/>
            <person name="Cheong K."/>
            <person name="Shin H.S."/>
            <person name="Kim S.B."/>
            <person name="Han K."/>
            <person name="Lee J."/>
            <person name="Park M."/>
            <person name="Lee H.A."/>
            <person name="Lee H.Y."/>
            <person name="Lee Y."/>
            <person name="Oh S."/>
            <person name="Lee J.H."/>
            <person name="Choi E."/>
            <person name="Choi E."/>
            <person name="Lee S.E."/>
            <person name="Jeon J."/>
            <person name="Kim H."/>
            <person name="Choi G."/>
            <person name="Song H."/>
            <person name="Lee J."/>
            <person name="Lee S.C."/>
            <person name="Kwon J.K."/>
            <person name="Lee H.Y."/>
            <person name="Koo N."/>
            <person name="Hong Y."/>
            <person name="Kim R.W."/>
            <person name="Kang W.H."/>
            <person name="Huh J.H."/>
            <person name="Kang B.C."/>
            <person name="Yang T.J."/>
            <person name="Lee Y.H."/>
            <person name="Bennetzen J.L."/>
            <person name="Choi D."/>
        </authorList>
    </citation>
    <scope>NUCLEOTIDE SEQUENCE [LARGE SCALE GENOMIC DNA]</scope>
    <source>
        <strain evidence="4">cv. PBC81</strain>
    </source>
</reference>
<evidence type="ECO:0000313" key="4">
    <source>
        <dbReference type="Proteomes" id="UP000224567"/>
    </source>
</evidence>
<reference evidence="4" key="2">
    <citation type="journal article" date="2017" name="J. Anim. Genet.">
        <title>Multiple reference genome sequences of hot pepper reveal the massive evolution of plant disease resistance genes by retroduplication.</title>
        <authorList>
            <person name="Kim S."/>
            <person name="Park J."/>
            <person name="Yeom S.-I."/>
            <person name="Kim Y.-M."/>
            <person name="Seo E."/>
            <person name="Kim K.-T."/>
            <person name="Kim M.-S."/>
            <person name="Lee J.M."/>
            <person name="Cheong K."/>
            <person name="Shin H.-S."/>
            <person name="Kim S.-B."/>
            <person name="Han K."/>
            <person name="Lee J."/>
            <person name="Park M."/>
            <person name="Lee H.-A."/>
            <person name="Lee H.-Y."/>
            <person name="Lee Y."/>
            <person name="Oh S."/>
            <person name="Lee J.H."/>
            <person name="Choi E."/>
            <person name="Choi E."/>
            <person name="Lee S.E."/>
            <person name="Jeon J."/>
            <person name="Kim H."/>
            <person name="Choi G."/>
            <person name="Song H."/>
            <person name="Lee J."/>
            <person name="Lee S.-C."/>
            <person name="Kwon J.-K."/>
            <person name="Lee H.-Y."/>
            <person name="Koo N."/>
            <person name="Hong Y."/>
            <person name="Kim R.W."/>
            <person name="Kang W.-H."/>
            <person name="Huh J.H."/>
            <person name="Kang B.-C."/>
            <person name="Yang T.-J."/>
            <person name="Lee Y.-H."/>
            <person name="Bennetzen J.L."/>
            <person name="Choi D."/>
        </authorList>
    </citation>
    <scope>NUCLEOTIDE SEQUENCE [LARGE SCALE GENOMIC DNA]</scope>
    <source>
        <strain evidence="4">cv. PBC81</strain>
    </source>
</reference>
<sequence length="273" mass="29196">MEEISCVSAPKKRLEGKVAIITGGASGIGATTVRIFIENGAKVVVADIQDQQGEEIAAKLGENAHYVHCDVSKEDDVKDLIDATISKFGHLDVMYNNAGVYDVTIKSVLDTELADLERKISVNLIGSFLGAKYAAKAMINNKKGCILFTTSCCTKVAGIASHTYVASKYAIVGMCKNLAVELGLHGIRVNCISPFAILPSNNIINNEIKSRFELIISNIGNLKGINHNKEDVANAAVFLASDEGKYLSGHNLVIDGGFSVVNPSFLKITGQYT</sequence>
<dbReference type="STRING" id="33114.A0A2G2XSK7"/>
<accession>A0A2G2XSK7</accession>
<dbReference type="PRINTS" id="PR00080">
    <property type="entry name" value="SDRFAMILY"/>
</dbReference>
<proteinExistence type="inferred from homology"/>
<dbReference type="EMBL" id="MLFT02000001">
    <property type="protein sequence ID" value="PHT60351.1"/>
    <property type="molecule type" value="Genomic_DNA"/>
</dbReference>
<dbReference type="InterPro" id="IPR036291">
    <property type="entry name" value="NAD(P)-bd_dom_sf"/>
</dbReference>
<dbReference type="OrthoDB" id="294295at2759"/>
<dbReference type="PANTHER" id="PTHR43180:SF37">
    <property type="entry name" value="TROPINONE REDUCTASE-LIKE 2"/>
    <property type="match status" value="1"/>
</dbReference>
<dbReference type="FunFam" id="3.40.50.720:FF:000084">
    <property type="entry name" value="Short-chain dehydrogenase reductase"/>
    <property type="match status" value="1"/>
</dbReference>
<dbReference type="PROSITE" id="PS00061">
    <property type="entry name" value="ADH_SHORT"/>
    <property type="match status" value="1"/>
</dbReference>
<dbReference type="AlphaFoldDB" id="A0A2G2XSK7"/>
<dbReference type="InterPro" id="IPR002347">
    <property type="entry name" value="SDR_fam"/>
</dbReference>